<dbReference type="PANTHER" id="PTHR43475:SF1">
    <property type="entry name" value="METHYLTHIORIBOSE-1-PHOSPHATE ISOMERASE"/>
    <property type="match status" value="1"/>
</dbReference>
<evidence type="ECO:0000256" key="2">
    <source>
        <dbReference type="RuleBase" id="RU003814"/>
    </source>
</evidence>
<sequence>MMVSGPHAIAIAAALSLAVEGFNFKSFHGTSHDAASLLGQKLGYLASSRPIAVNLSDATTKLKDVKFKAASSRSEAKTVFHAYKESAEMLLEDDVASSRIVGSYGASFIQNKLNDLKTTSILTHCNNASIATVGYGTTLGIIHALHSKGVLERAYCIETRPYNQVNAYLPILLNLFGPSLRYAITDVVVCGAPAIAIAAALSLAVEAFNLESFHGTSHDAASLLGQKIY</sequence>
<accession>A0AAD3XSB0</accession>
<keyword evidence="5" id="KW-1185">Reference proteome</keyword>
<gene>
    <name evidence="4" type="ORF">Nepgr_016211</name>
</gene>
<evidence type="ECO:0000256" key="1">
    <source>
        <dbReference type="ARBA" id="ARBA00007251"/>
    </source>
</evidence>
<dbReference type="GO" id="GO:0046523">
    <property type="term" value="F:S-methyl-5-thioribose-1-phosphate isomerase activity"/>
    <property type="evidence" value="ECO:0007669"/>
    <property type="project" value="TreeGrafter"/>
</dbReference>
<dbReference type="EMBL" id="BSYO01000014">
    <property type="protein sequence ID" value="GMH14370.1"/>
    <property type="molecule type" value="Genomic_DNA"/>
</dbReference>
<evidence type="ECO:0000313" key="4">
    <source>
        <dbReference type="EMBL" id="GMH14370.1"/>
    </source>
</evidence>
<dbReference type="GO" id="GO:0019509">
    <property type="term" value="P:L-methionine salvage from methylthioadenosine"/>
    <property type="evidence" value="ECO:0007669"/>
    <property type="project" value="TreeGrafter"/>
</dbReference>
<dbReference type="Pfam" id="PF01008">
    <property type="entry name" value="IF-2B"/>
    <property type="match status" value="1"/>
</dbReference>
<dbReference type="InterPro" id="IPR037171">
    <property type="entry name" value="NagB/RpiA_transferase-like"/>
</dbReference>
<name>A0AAD3XSB0_NEPGR</name>
<comment type="caution">
    <text evidence="4">The sequence shown here is derived from an EMBL/GenBank/DDBJ whole genome shotgun (WGS) entry which is preliminary data.</text>
</comment>
<protein>
    <submittedName>
        <fullName evidence="4">Uncharacterized protein</fullName>
    </submittedName>
</protein>
<dbReference type="Gene3D" id="1.20.120.420">
    <property type="entry name" value="translation initiation factor eif-2b, domain 1"/>
    <property type="match status" value="2"/>
</dbReference>
<evidence type="ECO:0000313" key="5">
    <source>
        <dbReference type="Proteomes" id="UP001279734"/>
    </source>
</evidence>
<reference evidence="4" key="1">
    <citation type="submission" date="2023-05" db="EMBL/GenBank/DDBJ databases">
        <title>Nepenthes gracilis genome sequencing.</title>
        <authorList>
            <person name="Fukushima K."/>
        </authorList>
    </citation>
    <scope>NUCLEOTIDE SEQUENCE</scope>
    <source>
        <strain evidence="4">SING2019-196</strain>
    </source>
</reference>
<organism evidence="4 5">
    <name type="scientific">Nepenthes gracilis</name>
    <name type="common">Slender pitcher plant</name>
    <dbReference type="NCBI Taxonomy" id="150966"/>
    <lineage>
        <taxon>Eukaryota</taxon>
        <taxon>Viridiplantae</taxon>
        <taxon>Streptophyta</taxon>
        <taxon>Embryophyta</taxon>
        <taxon>Tracheophyta</taxon>
        <taxon>Spermatophyta</taxon>
        <taxon>Magnoliopsida</taxon>
        <taxon>eudicotyledons</taxon>
        <taxon>Gunneridae</taxon>
        <taxon>Pentapetalae</taxon>
        <taxon>Caryophyllales</taxon>
        <taxon>Nepenthaceae</taxon>
        <taxon>Nepenthes</taxon>
    </lineage>
</organism>
<dbReference type="PANTHER" id="PTHR43475">
    <property type="entry name" value="METHYLTHIORIBOSE-1-PHOSPHATE ISOMERASE"/>
    <property type="match status" value="1"/>
</dbReference>
<dbReference type="InterPro" id="IPR027363">
    <property type="entry name" value="M1Pi_N"/>
</dbReference>
<proteinExistence type="inferred from homology"/>
<keyword evidence="3" id="KW-0732">Signal</keyword>
<feature type="chain" id="PRO_5042003755" evidence="3">
    <location>
        <begin position="22"/>
        <end position="229"/>
    </location>
</feature>
<dbReference type="AlphaFoldDB" id="A0AAD3XSB0"/>
<dbReference type="InterPro" id="IPR000649">
    <property type="entry name" value="IF-2B-related"/>
</dbReference>
<dbReference type="Proteomes" id="UP001279734">
    <property type="component" value="Unassembled WGS sequence"/>
</dbReference>
<comment type="similarity">
    <text evidence="1 2">Belongs to the eIF-2B alpha/beta/delta subunits family.</text>
</comment>
<feature type="signal peptide" evidence="3">
    <location>
        <begin position="1"/>
        <end position="21"/>
    </location>
</feature>
<evidence type="ECO:0000256" key="3">
    <source>
        <dbReference type="SAM" id="SignalP"/>
    </source>
</evidence>
<dbReference type="SUPFAM" id="SSF100950">
    <property type="entry name" value="NagB/RpiA/CoA transferase-like"/>
    <property type="match status" value="1"/>
</dbReference>